<feature type="domain" description="Threonine/serine exporter-like N-terminal" evidence="8">
    <location>
        <begin position="9"/>
        <end position="247"/>
    </location>
</feature>
<evidence type="ECO:0000256" key="3">
    <source>
        <dbReference type="ARBA" id="ARBA00022692"/>
    </source>
</evidence>
<evidence type="ECO:0000313" key="9">
    <source>
        <dbReference type="EMBL" id="OLU47716.1"/>
    </source>
</evidence>
<feature type="transmembrane region" description="Helical" evidence="7">
    <location>
        <begin position="224"/>
        <end position="248"/>
    </location>
</feature>
<comment type="subcellular location">
    <subcellularLocation>
        <location evidence="1">Cell membrane</location>
        <topology evidence="1">Multi-pass membrane protein</topology>
    </subcellularLocation>
</comment>
<dbReference type="EMBL" id="MPKA01000044">
    <property type="protein sequence ID" value="OLU47716.1"/>
    <property type="molecule type" value="Genomic_DNA"/>
</dbReference>
<dbReference type="InterPro" id="IPR010619">
    <property type="entry name" value="ThrE-like_N"/>
</dbReference>
<proteinExistence type="inferred from homology"/>
<dbReference type="Proteomes" id="UP000186705">
    <property type="component" value="Unassembled WGS sequence"/>
</dbReference>
<sequence>MEVEQLLNTVMRVGTMLMSSGAEVYRVEDTMNRIAKSFQEVESVQSYVTATGIMLSINVEGKTRTHIARVRNRNVNVDTIDQINQLSRTCVHQHLSTARIEEELDRIANQKRYSFLTTTLFGALGAFGFAIFFKGNWQEMLASFGIGIMIRCAGWCLTSLKVNDFLNNLVCAMVAAWMSVEIHSFVPEANINVMVISSIMLLVPGLAITNAIRDTMSTDYLSGLARGAEAFLCATAIAIGAGVILYIWR</sequence>
<dbReference type="GeneID" id="78274803"/>
<comment type="caution">
    <text evidence="9">The sequence shown here is derived from an EMBL/GenBank/DDBJ whole genome shotgun (WGS) entry which is preliminary data.</text>
</comment>
<dbReference type="Pfam" id="PF06738">
    <property type="entry name" value="ThrE"/>
    <property type="match status" value="1"/>
</dbReference>
<dbReference type="InterPro" id="IPR050539">
    <property type="entry name" value="ThrE_Dicarb/AminoAcid_Exp"/>
</dbReference>
<dbReference type="OrthoDB" id="9813917at2"/>
<evidence type="ECO:0000256" key="7">
    <source>
        <dbReference type="SAM" id="Phobius"/>
    </source>
</evidence>
<evidence type="ECO:0000256" key="4">
    <source>
        <dbReference type="ARBA" id="ARBA00022989"/>
    </source>
</evidence>
<dbReference type="PANTHER" id="PTHR34390:SF2">
    <property type="entry name" value="SUCCINATE TRANSPORTER SUBUNIT YJJP-RELATED"/>
    <property type="match status" value="1"/>
</dbReference>
<organism evidence="9 10">
    <name type="scientific">Dubosiella newyorkensis</name>
    <dbReference type="NCBI Taxonomy" id="1862672"/>
    <lineage>
        <taxon>Bacteria</taxon>
        <taxon>Bacillati</taxon>
        <taxon>Bacillota</taxon>
        <taxon>Erysipelotrichia</taxon>
        <taxon>Erysipelotrichales</taxon>
        <taxon>Erysipelotrichaceae</taxon>
        <taxon>Dubosiella</taxon>
    </lineage>
</organism>
<accession>A0A1U7NQ01</accession>
<feature type="transmembrane region" description="Helical" evidence="7">
    <location>
        <begin position="140"/>
        <end position="158"/>
    </location>
</feature>
<dbReference type="GO" id="GO:0005886">
    <property type="term" value="C:plasma membrane"/>
    <property type="evidence" value="ECO:0007669"/>
    <property type="project" value="UniProtKB-SubCell"/>
</dbReference>
<keyword evidence="3 7" id="KW-0812">Transmembrane</keyword>
<name>A0A1U7NQ01_9FIRM</name>
<keyword evidence="10" id="KW-1185">Reference proteome</keyword>
<evidence type="ECO:0000313" key="10">
    <source>
        <dbReference type="Proteomes" id="UP000186705"/>
    </source>
</evidence>
<dbReference type="AlphaFoldDB" id="A0A1U7NQ01"/>
<keyword evidence="5 7" id="KW-0472">Membrane</keyword>
<evidence type="ECO:0000256" key="6">
    <source>
        <dbReference type="ARBA" id="ARBA00034125"/>
    </source>
</evidence>
<reference evidence="9 10" key="1">
    <citation type="submission" date="2016-11" db="EMBL/GenBank/DDBJ databases">
        <title>Description of two novel members of the family Erysipelotrichaceae: Ileibacterium lipovorans gen. nov., sp. nov. and Dubosiella newyorkensis, gen. nov., sp. nov.</title>
        <authorList>
            <person name="Cox L.M."/>
            <person name="Sohn J."/>
            <person name="Tyrrell K.L."/>
            <person name="Citron D.M."/>
            <person name="Lawson P.A."/>
            <person name="Patel N.B."/>
            <person name="Iizumi T."/>
            <person name="Perez-Perez G.I."/>
            <person name="Goldstein E.J."/>
            <person name="Blaser M.J."/>
        </authorList>
    </citation>
    <scope>NUCLEOTIDE SEQUENCE [LARGE SCALE GENOMIC DNA]</scope>
    <source>
        <strain evidence="9 10">NYU-BL-A4</strain>
    </source>
</reference>
<feature type="transmembrane region" description="Helical" evidence="7">
    <location>
        <begin position="113"/>
        <end position="134"/>
    </location>
</feature>
<protein>
    <recommendedName>
        <fullName evidence="8">Threonine/serine exporter-like N-terminal domain-containing protein</fullName>
    </recommendedName>
</protein>
<evidence type="ECO:0000256" key="5">
    <source>
        <dbReference type="ARBA" id="ARBA00023136"/>
    </source>
</evidence>
<evidence type="ECO:0000256" key="2">
    <source>
        <dbReference type="ARBA" id="ARBA00022475"/>
    </source>
</evidence>
<gene>
    <name evidence="9" type="ORF">BO225_02425</name>
</gene>
<comment type="similarity">
    <text evidence="6">Belongs to the ThrE exporter (TC 2.A.79) family.</text>
</comment>
<dbReference type="GO" id="GO:0015744">
    <property type="term" value="P:succinate transport"/>
    <property type="evidence" value="ECO:0007669"/>
    <property type="project" value="TreeGrafter"/>
</dbReference>
<feature type="transmembrane region" description="Helical" evidence="7">
    <location>
        <begin position="191"/>
        <end position="212"/>
    </location>
</feature>
<dbReference type="GO" id="GO:0022857">
    <property type="term" value="F:transmembrane transporter activity"/>
    <property type="evidence" value="ECO:0007669"/>
    <property type="project" value="InterPro"/>
</dbReference>
<keyword evidence="2" id="KW-1003">Cell membrane</keyword>
<dbReference type="STRING" id="1862672.BO225_02425"/>
<keyword evidence="4 7" id="KW-1133">Transmembrane helix</keyword>
<dbReference type="RefSeq" id="WP_076340689.1">
    <property type="nucleotide sequence ID" value="NZ_CAJTMI010000012.1"/>
</dbReference>
<dbReference type="PANTHER" id="PTHR34390">
    <property type="entry name" value="UPF0442 PROTEIN YJJB-RELATED"/>
    <property type="match status" value="1"/>
</dbReference>
<evidence type="ECO:0000259" key="8">
    <source>
        <dbReference type="Pfam" id="PF06738"/>
    </source>
</evidence>
<evidence type="ECO:0000256" key="1">
    <source>
        <dbReference type="ARBA" id="ARBA00004651"/>
    </source>
</evidence>